<dbReference type="Proteomes" id="UP001054902">
    <property type="component" value="Unassembled WGS sequence"/>
</dbReference>
<dbReference type="PROSITE" id="PS00018">
    <property type="entry name" value="EF_HAND_1"/>
    <property type="match status" value="1"/>
</dbReference>
<dbReference type="InterPro" id="IPR018247">
    <property type="entry name" value="EF_Hand_1_Ca_BS"/>
</dbReference>
<dbReference type="AlphaFoldDB" id="A0AAD3HGC1"/>
<accession>A0AAD3HGC1</accession>
<dbReference type="SMART" id="SM00054">
    <property type="entry name" value="EFh"/>
    <property type="match status" value="1"/>
</dbReference>
<dbReference type="EMBL" id="BLLK01000075">
    <property type="protein sequence ID" value="GFH61998.1"/>
    <property type="molecule type" value="Genomic_DNA"/>
</dbReference>
<dbReference type="InterPro" id="IPR002048">
    <property type="entry name" value="EF_hand_dom"/>
</dbReference>
<organism evidence="3 4">
    <name type="scientific">Chaetoceros tenuissimus</name>
    <dbReference type="NCBI Taxonomy" id="426638"/>
    <lineage>
        <taxon>Eukaryota</taxon>
        <taxon>Sar</taxon>
        <taxon>Stramenopiles</taxon>
        <taxon>Ochrophyta</taxon>
        <taxon>Bacillariophyta</taxon>
        <taxon>Coscinodiscophyceae</taxon>
        <taxon>Chaetocerotophycidae</taxon>
        <taxon>Chaetocerotales</taxon>
        <taxon>Chaetocerotaceae</taxon>
        <taxon>Chaetoceros</taxon>
    </lineage>
</organism>
<protein>
    <submittedName>
        <fullName evidence="3">Death-specific protein</fullName>
    </submittedName>
</protein>
<reference evidence="3 4" key="1">
    <citation type="journal article" date="2021" name="Sci. Rep.">
        <title>The genome of the diatom Chaetoceros tenuissimus carries an ancient integrated fragment of an extant virus.</title>
        <authorList>
            <person name="Hongo Y."/>
            <person name="Kimura K."/>
            <person name="Takaki Y."/>
            <person name="Yoshida Y."/>
            <person name="Baba S."/>
            <person name="Kobayashi G."/>
            <person name="Nagasaki K."/>
            <person name="Hano T."/>
            <person name="Tomaru Y."/>
        </authorList>
    </citation>
    <scope>NUCLEOTIDE SEQUENCE [LARGE SCALE GENOMIC DNA]</scope>
    <source>
        <strain evidence="3 4">NIES-3715</strain>
    </source>
</reference>
<keyword evidence="4" id="KW-1185">Reference proteome</keyword>
<dbReference type="InterPro" id="IPR011992">
    <property type="entry name" value="EF-hand-dom_pair"/>
</dbReference>
<keyword evidence="1" id="KW-0106">Calcium</keyword>
<dbReference type="SUPFAM" id="SSF47473">
    <property type="entry name" value="EF-hand"/>
    <property type="match status" value="1"/>
</dbReference>
<evidence type="ECO:0000313" key="3">
    <source>
        <dbReference type="EMBL" id="GFH61998.1"/>
    </source>
</evidence>
<gene>
    <name evidence="3" type="ORF">CTEN210_18474</name>
</gene>
<proteinExistence type="predicted"/>
<evidence type="ECO:0000259" key="2">
    <source>
        <dbReference type="PROSITE" id="PS50222"/>
    </source>
</evidence>
<comment type="caution">
    <text evidence="3">The sequence shown here is derived from an EMBL/GenBank/DDBJ whole genome shotgun (WGS) entry which is preliminary data.</text>
</comment>
<evidence type="ECO:0000313" key="4">
    <source>
        <dbReference type="Proteomes" id="UP001054902"/>
    </source>
</evidence>
<feature type="domain" description="EF-hand" evidence="2">
    <location>
        <begin position="78"/>
        <end position="113"/>
    </location>
</feature>
<dbReference type="Pfam" id="PF13405">
    <property type="entry name" value="EF-hand_6"/>
    <property type="match status" value="1"/>
</dbReference>
<dbReference type="PROSITE" id="PS50222">
    <property type="entry name" value="EF_HAND_2"/>
    <property type="match status" value="1"/>
</dbReference>
<sequence length="166" mass="18993">MVQKLVLRQPSYRHIYSLDSIEICRNDLQERMIEEMETLTLLRSIHFALMVCSKIWIGSNDGRNQELKLLHAAYDSAFGNAVVQNLFKAMDKNNDGKVDENELYAALKALGFSRLQEKQVKGFMKRAGGDEGYILLEQSMQKLPKTLRTNLVKLAKKNRGDLGFLL</sequence>
<dbReference type="Gene3D" id="1.10.238.10">
    <property type="entry name" value="EF-hand"/>
    <property type="match status" value="1"/>
</dbReference>
<name>A0AAD3HGC1_9STRA</name>
<evidence type="ECO:0000256" key="1">
    <source>
        <dbReference type="ARBA" id="ARBA00022837"/>
    </source>
</evidence>
<dbReference type="GO" id="GO:0005509">
    <property type="term" value="F:calcium ion binding"/>
    <property type="evidence" value="ECO:0007669"/>
    <property type="project" value="InterPro"/>
</dbReference>